<dbReference type="EMBL" id="SJPT01000009">
    <property type="protein sequence ID" value="TWU20227.1"/>
    <property type="molecule type" value="Genomic_DNA"/>
</dbReference>
<reference evidence="3 4" key="1">
    <citation type="submission" date="2019-02" db="EMBL/GenBank/DDBJ databases">
        <title>Deep-cultivation of Planctomycetes and their phenomic and genomic characterization uncovers novel biology.</title>
        <authorList>
            <person name="Wiegand S."/>
            <person name="Jogler M."/>
            <person name="Boedeker C."/>
            <person name="Pinto D."/>
            <person name="Vollmers J."/>
            <person name="Rivas-Marin E."/>
            <person name="Kohn T."/>
            <person name="Peeters S.H."/>
            <person name="Heuer A."/>
            <person name="Rast P."/>
            <person name="Oberbeckmann S."/>
            <person name="Bunk B."/>
            <person name="Jeske O."/>
            <person name="Meyerdierks A."/>
            <person name="Storesund J.E."/>
            <person name="Kallscheuer N."/>
            <person name="Luecker S."/>
            <person name="Lage O.M."/>
            <person name="Pohl T."/>
            <person name="Merkel B.J."/>
            <person name="Hornburger P."/>
            <person name="Mueller R.-W."/>
            <person name="Bruemmer F."/>
            <person name="Labrenz M."/>
            <person name="Spormann A.M."/>
            <person name="Op Den Camp H."/>
            <person name="Overmann J."/>
            <person name="Amann R."/>
            <person name="Jetten M.S.M."/>
            <person name="Mascher T."/>
            <person name="Medema M.H."/>
            <person name="Devos D.P."/>
            <person name="Kaster A.-K."/>
            <person name="Ovreas L."/>
            <person name="Rohde M."/>
            <person name="Galperin M.Y."/>
            <person name="Jogler C."/>
        </authorList>
    </citation>
    <scope>NUCLEOTIDE SEQUENCE [LARGE SCALE GENOMIC DNA]</scope>
    <source>
        <strain evidence="3 4">Pla52o</strain>
    </source>
</reference>
<gene>
    <name evidence="3" type="primary">prsA</name>
    <name evidence="3" type="ORF">Pla52o_47420</name>
</gene>
<dbReference type="InterPro" id="IPR046357">
    <property type="entry name" value="PPIase_dom_sf"/>
</dbReference>
<keyword evidence="4" id="KW-1185">Reference proteome</keyword>
<evidence type="ECO:0000313" key="3">
    <source>
        <dbReference type="EMBL" id="TWU20227.1"/>
    </source>
</evidence>
<evidence type="ECO:0000259" key="2">
    <source>
        <dbReference type="PROSITE" id="PS50198"/>
    </source>
</evidence>
<dbReference type="PANTHER" id="PTHR47245">
    <property type="entry name" value="PEPTIDYLPROLYL ISOMERASE"/>
    <property type="match status" value="1"/>
</dbReference>
<organism evidence="3 4">
    <name type="scientific">Novipirellula galeiformis</name>
    <dbReference type="NCBI Taxonomy" id="2528004"/>
    <lineage>
        <taxon>Bacteria</taxon>
        <taxon>Pseudomonadati</taxon>
        <taxon>Planctomycetota</taxon>
        <taxon>Planctomycetia</taxon>
        <taxon>Pirellulales</taxon>
        <taxon>Pirellulaceae</taxon>
        <taxon>Novipirellula</taxon>
    </lineage>
</organism>
<keyword evidence="1" id="KW-0697">Rotamase</keyword>
<accession>A0A5C6C877</accession>
<dbReference type="PANTHER" id="PTHR47245:SF2">
    <property type="entry name" value="PEPTIDYL-PROLYL CIS-TRANS ISOMERASE HP_0175-RELATED"/>
    <property type="match status" value="1"/>
</dbReference>
<dbReference type="Proteomes" id="UP000316304">
    <property type="component" value="Unassembled WGS sequence"/>
</dbReference>
<dbReference type="PROSITE" id="PS01096">
    <property type="entry name" value="PPIC_PPIASE_1"/>
    <property type="match status" value="1"/>
</dbReference>
<dbReference type="GO" id="GO:0003755">
    <property type="term" value="F:peptidyl-prolyl cis-trans isomerase activity"/>
    <property type="evidence" value="ECO:0007669"/>
    <property type="project" value="UniProtKB-KW"/>
</dbReference>
<protein>
    <submittedName>
        <fullName evidence="3">Foldase protein PrsA</fullName>
        <ecNumber evidence="3">5.2.1.8</ecNumber>
    </submittedName>
</protein>
<name>A0A5C6C877_9BACT</name>
<evidence type="ECO:0000313" key="4">
    <source>
        <dbReference type="Proteomes" id="UP000316304"/>
    </source>
</evidence>
<evidence type="ECO:0000256" key="1">
    <source>
        <dbReference type="PROSITE-ProRule" id="PRU00278"/>
    </source>
</evidence>
<dbReference type="InterPro" id="IPR023058">
    <property type="entry name" value="PPIase_PpiC_CS"/>
</dbReference>
<dbReference type="AlphaFoldDB" id="A0A5C6C877"/>
<comment type="caution">
    <text evidence="3">The sequence shown here is derived from an EMBL/GenBank/DDBJ whole genome shotgun (WGS) entry which is preliminary data.</text>
</comment>
<dbReference type="Gene3D" id="3.10.50.40">
    <property type="match status" value="1"/>
</dbReference>
<dbReference type="PROSITE" id="PS50198">
    <property type="entry name" value="PPIC_PPIASE_2"/>
    <property type="match status" value="1"/>
</dbReference>
<feature type="domain" description="PpiC" evidence="2">
    <location>
        <begin position="165"/>
        <end position="270"/>
    </location>
</feature>
<dbReference type="InterPro" id="IPR000297">
    <property type="entry name" value="PPIase_PpiC"/>
</dbReference>
<dbReference type="OrthoDB" id="14196at2"/>
<proteinExistence type="predicted"/>
<dbReference type="InterPro" id="IPR050245">
    <property type="entry name" value="PrsA_foldase"/>
</dbReference>
<keyword evidence="1 3" id="KW-0413">Isomerase</keyword>
<dbReference type="RefSeq" id="WP_146596744.1">
    <property type="nucleotide sequence ID" value="NZ_SJPT01000009.1"/>
</dbReference>
<sequence>MIQLKRWGCVFLLLKVLFSADSFGEEKWKPEDPFAAIDGQPIFLGELNLVLIERFGVNQFNRIDVRVQQATASLLVRRHLALRSLHDQGGDALTLLVDRQMESLQRELKRRGSDLHQYAKERYSTEKSVRDDLDFKVSWGHFVKSRLTEANLRRFFENRKSHYGGGRWEVSQIFVAADSSDPDQVDSIRHRLSDLVKGIRDASDVGLAFAAAARDHSNSVSAGDGGRLGWVTKEGDLPASVMQVVRNTETGAVSDPVQSPLGMHVVFVHRFEEMPIAFETLSDIAPLRRDATKALLEKLVQSQSQAKVDWFIEALQPPEGSRPSLDSGAVDHEE</sequence>
<dbReference type="SUPFAM" id="SSF54534">
    <property type="entry name" value="FKBP-like"/>
    <property type="match status" value="1"/>
</dbReference>
<dbReference type="EC" id="5.2.1.8" evidence="3"/>
<dbReference type="Pfam" id="PF00639">
    <property type="entry name" value="Rotamase"/>
    <property type="match status" value="1"/>
</dbReference>